<keyword evidence="1" id="KW-0732">Signal</keyword>
<evidence type="ECO:0000313" key="2">
    <source>
        <dbReference type="EMBL" id="CAH2276964.1"/>
    </source>
</evidence>
<accession>A0AAD1RR59</accession>
<feature type="non-terminal residue" evidence="2">
    <location>
        <position position="51"/>
    </location>
</feature>
<sequence>MLVAFTFLALPLPSQATCRHNYKIHFKFTYQYVTAKSCLDQTSFKVTRYRE</sequence>
<feature type="signal peptide" evidence="1">
    <location>
        <begin position="1"/>
        <end position="16"/>
    </location>
</feature>
<dbReference type="EMBL" id="OW240914">
    <property type="protein sequence ID" value="CAH2276964.1"/>
    <property type="molecule type" value="Genomic_DNA"/>
</dbReference>
<protein>
    <submittedName>
        <fullName evidence="2">Uncharacterized protein</fullName>
    </submittedName>
</protein>
<organism evidence="2 3">
    <name type="scientific">Pelobates cultripes</name>
    <name type="common">Western spadefoot toad</name>
    <dbReference type="NCBI Taxonomy" id="61616"/>
    <lineage>
        <taxon>Eukaryota</taxon>
        <taxon>Metazoa</taxon>
        <taxon>Chordata</taxon>
        <taxon>Craniata</taxon>
        <taxon>Vertebrata</taxon>
        <taxon>Euteleostomi</taxon>
        <taxon>Amphibia</taxon>
        <taxon>Batrachia</taxon>
        <taxon>Anura</taxon>
        <taxon>Pelobatoidea</taxon>
        <taxon>Pelobatidae</taxon>
        <taxon>Pelobates</taxon>
    </lineage>
</organism>
<name>A0AAD1RR59_PELCU</name>
<reference evidence="2" key="1">
    <citation type="submission" date="2022-03" db="EMBL/GenBank/DDBJ databases">
        <authorList>
            <person name="Alioto T."/>
            <person name="Alioto T."/>
            <person name="Gomez Garrido J."/>
        </authorList>
    </citation>
    <scope>NUCLEOTIDE SEQUENCE</scope>
</reference>
<evidence type="ECO:0000313" key="3">
    <source>
        <dbReference type="Proteomes" id="UP001295444"/>
    </source>
</evidence>
<dbReference type="AlphaFoldDB" id="A0AAD1RR59"/>
<proteinExistence type="predicted"/>
<gene>
    <name evidence="2" type="ORF">PECUL_23A010355</name>
</gene>
<dbReference type="Proteomes" id="UP001295444">
    <property type="component" value="Chromosome 03"/>
</dbReference>
<feature type="chain" id="PRO_5042259627" evidence="1">
    <location>
        <begin position="17"/>
        <end position="51"/>
    </location>
</feature>
<keyword evidence="3" id="KW-1185">Reference proteome</keyword>
<evidence type="ECO:0000256" key="1">
    <source>
        <dbReference type="SAM" id="SignalP"/>
    </source>
</evidence>